<evidence type="ECO:0000256" key="7">
    <source>
        <dbReference type="ARBA" id="ARBA00022741"/>
    </source>
</evidence>
<evidence type="ECO:0000256" key="9">
    <source>
        <dbReference type="ARBA" id="ARBA00022840"/>
    </source>
</evidence>
<evidence type="ECO:0000256" key="8">
    <source>
        <dbReference type="ARBA" id="ARBA00022827"/>
    </source>
</evidence>
<keyword evidence="6" id="KW-0548">Nucleotidyltransferase</keyword>
<feature type="domain" description="FAD synthetase" evidence="10">
    <location>
        <begin position="51"/>
        <end position="190"/>
    </location>
</feature>
<keyword evidence="7" id="KW-0547">Nucleotide-binding</keyword>
<evidence type="ECO:0000256" key="4">
    <source>
        <dbReference type="ARBA" id="ARBA00022643"/>
    </source>
</evidence>
<organism evidence="11 12">
    <name type="scientific">[Myrmecia] bisecta</name>
    <dbReference type="NCBI Taxonomy" id="41462"/>
    <lineage>
        <taxon>Eukaryota</taxon>
        <taxon>Viridiplantae</taxon>
        <taxon>Chlorophyta</taxon>
        <taxon>core chlorophytes</taxon>
        <taxon>Trebouxiophyceae</taxon>
        <taxon>Trebouxiales</taxon>
        <taxon>Trebouxiaceae</taxon>
        <taxon>Myrmecia</taxon>
    </lineage>
</organism>
<dbReference type="Gene3D" id="3.40.50.620">
    <property type="entry name" value="HUPs"/>
    <property type="match status" value="1"/>
</dbReference>
<keyword evidence="9" id="KW-0067">ATP-binding</keyword>
<reference evidence="11 12" key="1">
    <citation type="journal article" date="2024" name="Nat. Commun.">
        <title>Phylogenomics reveals the evolutionary origins of lichenization in chlorophyte algae.</title>
        <authorList>
            <person name="Puginier C."/>
            <person name="Libourel C."/>
            <person name="Otte J."/>
            <person name="Skaloud P."/>
            <person name="Haon M."/>
            <person name="Grisel S."/>
            <person name="Petersen M."/>
            <person name="Berrin J.G."/>
            <person name="Delaux P.M."/>
            <person name="Dal Grande F."/>
            <person name="Keller J."/>
        </authorList>
    </citation>
    <scope>NUCLEOTIDE SEQUENCE [LARGE SCALE GENOMIC DNA]</scope>
    <source>
        <strain evidence="11 12">SAG 2043</strain>
    </source>
</reference>
<protein>
    <recommendedName>
        <fullName evidence="2">FAD synthase</fullName>
        <ecNumber evidence="2">2.7.7.2</ecNumber>
    </recommendedName>
</protein>
<keyword evidence="4" id="KW-0288">FMN</keyword>
<dbReference type="EMBL" id="JALJOR010000010">
    <property type="protein sequence ID" value="KAK9810311.1"/>
    <property type="molecule type" value="Genomic_DNA"/>
</dbReference>
<evidence type="ECO:0000313" key="11">
    <source>
        <dbReference type="EMBL" id="KAK9810311.1"/>
    </source>
</evidence>
<dbReference type="GO" id="GO:0005524">
    <property type="term" value="F:ATP binding"/>
    <property type="evidence" value="ECO:0007669"/>
    <property type="project" value="UniProtKB-KW"/>
</dbReference>
<accession>A0AAW1PAA2</accession>
<evidence type="ECO:0000256" key="2">
    <source>
        <dbReference type="ARBA" id="ARBA00012393"/>
    </source>
</evidence>
<dbReference type="EC" id="2.7.7.2" evidence="2"/>
<evidence type="ECO:0000313" key="12">
    <source>
        <dbReference type="Proteomes" id="UP001489004"/>
    </source>
</evidence>
<evidence type="ECO:0000256" key="5">
    <source>
        <dbReference type="ARBA" id="ARBA00022679"/>
    </source>
</evidence>
<sequence length="316" mass="34376">MHPPQRQELADEATRLHTQCCCRGPHTTLVEECTLEDWRLPLPLSNPGGSPKQAVVALGKFDAMHKGHRSLATAAAELGGHPWLLSFSNMAEVLGWPKRSPLVAASDRERVLQSWAPDCGGLTPKQRFVPFGAVRNMSPQEFVRCLAQDLQVSGVVVGNNYRFGYRAAGDTAMLQSLGQRYGLSIAVLDLIGAGVAGRVGQVSSSKVREALAMGRMARAEEYLGRRYRLVAEAPLVALHWPSEDVLLIPRELFQNQLPRSQTYTADVSFGSVASLTEPFGPAARMDVVVGEQAAELHLNNGAAFPNLPAIRIMVDF</sequence>
<dbReference type="AlphaFoldDB" id="A0AAW1PAA2"/>
<comment type="pathway">
    <text evidence="1">Cofactor biosynthesis; FAD biosynthesis; FAD from FMN: step 1/1.</text>
</comment>
<dbReference type="InterPro" id="IPR014729">
    <property type="entry name" value="Rossmann-like_a/b/a_fold"/>
</dbReference>
<dbReference type="InterPro" id="IPR015864">
    <property type="entry name" value="FAD_synthase"/>
</dbReference>
<dbReference type="GO" id="GO:0003919">
    <property type="term" value="F:FMN adenylyltransferase activity"/>
    <property type="evidence" value="ECO:0007669"/>
    <property type="project" value="UniProtKB-EC"/>
</dbReference>
<dbReference type="Pfam" id="PF06574">
    <property type="entry name" value="FAD_syn"/>
    <property type="match status" value="1"/>
</dbReference>
<dbReference type="Proteomes" id="UP001489004">
    <property type="component" value="Unassembled WGS sequence"/>
</dbReference>
<keyword evidence="8" id="KW-0274">FAD</keyword>
<evidence type="ECO:0000256" key="6">
    <source>
        <dbReference type="ARBA" id="ARBA00022695"/>
    </source>
</evidence>
<evidence type="ECO:0000256" key="1">
    <source>
        <dbReference type="ARBA" id="ARBA00004726"/>
    </source>
</evidence>
<evidence type="ECO:0000256" key="3">
    <source>
        <dbReference type="ARBA" id="ARBA00022630"/>
    </source>
</evidence>
<keyword evidence="3" id="KW-0285">Flavoprotein</keyword>
<comment type="caution">
    <text evidence="11">The sequence shown here is derived from an EMBL/GenBank/DDBJ whole genome shotgun (WGS) entry which is preliminary data.</text>
</comment>
<dbReference type="SUPFAM" id="SSF52374">
    <property type="entry name" value="Nucleotidylyl transferase"/>
    <property type="match status" value="1"/>
</dbReference>
<keyword evidence="12" id="KW-1185">Reference proteome</keyword>
<dbReference type="GO" id="GO:0009231">
    <property type="term" value="P:riboflavin biosynthetic process"/>
    <property type="evidence" value="ECO:0007669"/>
    <property type="project" value="InterPro"/>
</dbReference>
<evidence type="ECO:0000259" key="10">
    <source>
        <dbReference type="Pfam" id="PF06574"/>
    </source>
</evidence>
<proteinExistence type="predicted"/>
<gene>
    <name evidence="11" type="ORF">WJX72_008391</name>
</gene>
<keyword evidence="5" id="KW-0808">Transferase</keyword>
<name>A0AAW1PAA2_9CHLO</name>